<dbReference type="AlphaFoldDB" id="A0A926I916"/>
<evidence type="ECO:0000259" key="1">
    <source>
        <dbReference type="Pfam" id="PF05239"/>
    </source>
</evidence>
<dbReference type="InterPro" id="IPR027275">
    <property type="entry name" value="PRC-brl_dom"/>
</dbReference>
<dbReference type="Gene3D" id="2.30.30.240">
    <property type="entry name" value="PRC-barrel domain"/>
    <property type="match status" value="1"/>
</dbReference>
<organism evidence="2 3">
    <name type="scientific">Lentihominibacter hominis</name>
    <dbReference type="NCBI Taxonomy" id="2763645"/>
    <lineage>
        <taxon>Bacteria</taxon>
        <taxon>Bacillati</taxon>
        <taxon>Bacillota</taxon>
        <taxon>Clostridia</taxon>
        <taxon>Peptostreptococcales</taxon>
        <taxon>Anaerovoracaceae</taxon>
        <taxon>Lentihominibacter</taxon>
    </lineage>
</organism>
<dbReference type="SUPFAM" id="SSF50346">
    <property type="entry name" value="PRC-barrel domain"/>
    <property type="match status" value="1"/>
</dbReference>
<accession>A0A926I916</accession>
<gene>
    <name evidence="2" type="ORF">H8692_07995</name>
</gene>
<dbReference type="InterPro" id="IPR014238">
    <property type="entry name" value="Spore_YlmC/YmxH"/>
</dbReference>
<dbReference type="Pfam" id="PF05239">
    <property type="entry name" value="PRC"/>
    <property type="match status" value="1"/>
</dbReference>
<name>A0A926I916_9FIRM</name>
<dbReference type="PANTHER" id="PTHR40061">
    <property type="entry name" value="SPORULATION PROTEIN YLMC-RELATED"/>
    <property type="match status" value="1"/>
</dbReference>
<evidence type="ECO:0000313" key="2">
    <source>
        <dbReference type="EMBL" id="MBC8568696.1"/>
    </source>
</evidence>
<dbReference type="Proteomes" id="UP000610862">
    <property type="component" value="Unassembled WGS sequence"/>
</dbReference>
<reference evidence="2" key="1">
    <citation type="submission" date="2020-08" db="EMBL/GenBank/DDBJ databases">
        <title>Genome public.</title>
        <authorList>
            <person name="Liu C."/>
            <person name="Sun Q."/>
        </authorList>
    </citation>
    <scope>NUCLEOTIDE SEQUENCE</scope>
    <source>
        <strain evidence="2">NSJ-24</strain>
    </source>
</reference>
<dbReference type="EMBL" id="JACRTA010000002">
    <property type="protein sequence ID" value="MBC8568696.1"/>
    <property type="molecule type" value="Genomic_DNA"/>
</dbReference>
<proteinExistence type="predicted"/>
<feature type="domain" description="PRC-barrel" evidence="1">
    <location>
        <begin position="1"/>
        <end position="77"/>
    </location>
</feature>
<evidence type="ECO:0000313" key="3">
    <source>
        <dbReference type="Proteomes" id="UP000610862"/>
    </source>
</evidence>
<sequence length="82" mass="9064">MRLSEIGNKEIVDLSTGCSHGQLWDAEMIFDKKTGKIKSVLVPSMESTGIFRKSIGDMCELPWSSIVIIGEDMIIFQSSPPC</sequence>
<dbReference type="InterPro" id="IPR011033">
    <property type="entry name" value="PRC_barrel-like_sf"/>
</dbReference>
<dbReference type="RefSeq" id="WP_177267845.1">
    <property type="nucleotide sequence ID" value="NZ_JACRTA010000002.1"/>
</dbReference>
<comment type="caution">
    <text evidence="2">The sequence shown here is derived from an EMBL/GenBank/DDBJ whole genome shotgun (WGS) entry which is preliminary data.</text>
</comment>
<dbReference type="NCBIfam" id="TIGR02888">
    <property type="entry name" value="spore_YlmC_YmxH"/>
    <property type="match status" value="1"/>
</dbReference>
<keyword evidence="3" id="KW-1185">Reference proteome</keyword>
<dbReference type="PANTHER" id="PTHR40061:SF1">
    <property type="entry name" value="SPORULATION PROTEIN YLMC-RELATED"/>
    <property type="match status" value="1"/>
</dbReference>
<protein>
    <submittedName>
        <fullName evidence="2">YlmC/YmxH family sporulation protein</fullName>
    </submittedName>
</protein>